<dbReference type="InterPro" id="IPR011054">
    <property type="entry name" value="Rudment_hybrid_motif"/>
</dbReference>
<feature type="binding site" evidence="5">
    <location>
        <begin position="179"/>
        <end position="182"/>
    </location>
    <ligand>
        <name>ATP</name>
        <dbReference type="ChEBI" id="CHEBI:30616"/>
    </ligand>
</feature>
<dbReference type="FunFam" id="3.40.50.20:FF:000016">
    <property type="entry name" value="N5-carboxyaminoimidazole ribonucleotide synthase"/>
    <property type="match status" value="1"/>
</dbReference>
<dbReference type="NCBIfam" id="NF004679">
    <property type="entry name" value="PRK06019.1-5"/>
    <property type="match status" value="1"/>
</dbReference>
<comment type="pathway">
    <text evidence="5 6">Purine metabolism; IMP biosynthesis via de novo pathway; 5-amino-1-(5-phospho-D-ribosyl)imidazole-4-carboxylate from 5-amino-1-(5-phospho-D-ribosyl)imidazole (N5-CAIR route): step 1/2.</text>
</comment>
<comment type="function">
    <text evidence="6">Catalyzes the ATP-dependent conversion of 5-aminoimidazole ribonucleotide (AIR) and HCO(3)- to N5-carboxyaminoimidazole ribonucleotide (N5-CAIR).</text>
</comment>
<feature type="binding site" evidence="5">
    <location>
        <position position="144"/>
    </location>
    <ligand>
        <name>ATP</name>
        <dbReference type="ChEBI" id="CHEBI:30616"/>
    </ligand>
</feature>
<evidence type="ECO:0000256" key="1">
    <source>
        <dbReference type="ARBA" id="ARBA00022598"/>
    </source>
</evidence>
<keyword evidence="3 5" id="KW-0658">Purine biosynthesis</keyword>
<evidence type="ECO:0000256" key="5">
    <source>
        <dbReference type="HAMAP-Rule" id="MF_01928"/>
    </source>
</evidence>
<dbReference type="GO" id="GO:0046872">
    <property type="term" value="F:metal ion binding"/>
    <property type="evidence" value="ECO:0007669"/>
    <property type="project" value="InterPro"/>
</dbReference>
<evidence type="ECO:0000256" key="4">
    <source>
        <dbReference type="ARBA" id="ARBA00022840"/>
    </source>
</evidence>
<evidence type="ECO:0000256" key="6">
    <source>
        <dbReference type="RuleBase" id="RU361200"/>
    </source>
</evidence>
<dbReference type="InterPro" id="IPR011761">
    <property type="entry name" value="ATP-grasp"/>
</dbReference>
<dbReference type="OrthoDB" id="9804625at2"/>
<keyword evidence="9" id="KW-1185">Reference proteome</keyword>
<evidence type="ECO:0000256" key="2">
    <source>
        <dbReference type="ARBA" id="ARBA00022741"/>
    </source>
</evidence>
<gene>
    <name evidence="5 6" type="primary">purK</name>
    <name evidence="8" type="ORF">EV695_0845</name>
</gene>
<dbReference type="UniPathway" id="UPA00074">
    <property type="reaction ID" value="UER00942"/>
</dbReference>
<dbReference type="GO" id="GO:0005524">
    <property type="term" value="F:ATP binding"/>
    <property type="evidence" value="ECO:0007669"/>
    <property type="project" value="UniProtKB-UniRule"/>
</dbReference>
<dbReference type="NCBIfam" id="TIGR01161">
    <property type="entry name" value="purK"/>
    <property type="match status" value="1"/>
</dbReference>
<feature type="binding site" evidence="5">
    <location>
        <begin position="264"/>
        <end position="265"/>
    </location>
    <ligand>
        <name>ATP</name>
        <dbReference type="ChEBI" id="CHEBI:30616"/>
    </ligand>
</feature>
<dbReference type="PROSITE" id="PS50975">
    <property type="entry name" value="ATP_GRASP"/>
    <property type="match status" value="1"/>
</dbReference>
<dbReference type="InterPro" id="IPR013815">
    <property type="entry name" value="ATP_grasp_subdomain_1"/>
</dbReference>
<feature type="binding site" evidence="5">
    <location>
        <position position="210"/>
    </location>
    <ligand>
        <name>ATP</name>
        <dbReference type="ChEBI" id="CHEBI:30616"/>
    </ligand>
</feature>
<keyword evidence="4 5" id="KW-0067">ATP-binding</keyword>
<dbReference type="Gene3D" id="3.30.1490.20">
    <property type="entry name" value="ATP-grasp fold, A domain"/>
    <property type="match status" value="1"/>
</dbReference>
<sequence length="378" mass="41038">MLLPGATLGMLGGGQLGRMFTIAARNLGYKVIVLEPDTGSPAGQLADEHIIAAYDDAEALVKLGNQCDVITTEFENIPAEVLNKLTEYCPVFPSASAVEKAQDRIVEKEFILSCGLLPVPYGVINTNSDIANAVKGITFPAILKTARFGYDGKGQQTINSVDEVEAAFKETGQVSCVLEQRIDLDCEVSVILGRNEQGETQCFPVAENIHRDGILYQTLAPARVDDNIANAAQAAAQRMADKLDYVGVMAVEFFVTKKGELLVNEMAPRTHNSGHFTLDACVTSQFEQQVRMVCGLPFGDSRLLSPVVMTNMLGDLWGSGANTQPHWDKLLENPSTKLHLYGKKEARAGRKMGHYCTLADDLTSAQQQADKIFNQLPA</sequence>
<dbReference type="Gene3D" id="3.30.470.20">
    <property type="entry name" value="ATP-grasp fold, B domain"/>
    <property type="match status" value="1"/>
</dbReference>
<evidence type="ECO:0000259" key="7">
    <source>
        <dbReference type="PROSITE" id="PS50975"/>
    </source>
</evidence>
<dbReference type="EC" id="6.3.4.18" evidence="5 6"/>
<comment type="catalytic activity">
    <reaction evidence="5 6">
        <text>5-amino-1-(5-phospho-beta-D-ribosyl)imidazole + hydrogencarbonate + ATP = 5-carboxyamino-1-(5-phospho-D-ribosyl)imidazole + ADP + phosphate + 2 H(+)</text>
        <dbReference type="Rhea" id="RHEA:19317"/>
        <dbReference type="ChEBI" id="CHEBI:15378"/>
        <dbReference type="ChEBI" id="CHEBI:17544"/>
        <dbReference type="ChEBI" id="CHEBI:30616"/>
        <dbReference type="ChEBI" id="CHEBI:43474"/>
        <dbReference type="ChEBI" id="CHEBI:58730"/>
        <dbReference type="ChEBI" id="CHEBI:137981"/>
        <dbReference type="ChEBI" id="CHEBI:456216"/>
        <dbReference type="EC" id="6.3.4.18"/>
    </reaction>
</comment>
<dbReference type="GO" id="GO:0005829">
    <property type="term" value="C:cytosol"/>
    <property type="evidence" value="ECO:0007669"/>
    <property type="project" value="TreeGrafter"/>
</dbReference>
<dbReference type="RefSeq" id="WP_131904648.1">
    <property type="nucleotide sequence ID" value="NZ_BAAAFU010000008.1"/>
</dbReference>
<organism evidence="8 9">
    <name type="scientific">Cocleimonas flava</name>
    <dbReference type="NCBI Taxonomy" id="634765"/>
    <lineage>
        <taxon>Bacteria</taxon>
        <taxon>Pseudomonadati</taxon>
        <taxon>Pseudomonadota</taxon>
        <taxon>Gammaproteobacteria</taxon>
        <taxon>Thiotrichales</taxon>
        <taxon>Thiotrichaceae</taxon>
        <taxon>Cocleimonas</taxon>
    </lineage>
</organism>
<dbReference type="InterPro" id="IPR040686">
    <property type="entry name" value="PurK_C"/>
</dbReference>
<dbReference type="Proteomes" id="UP000294887">
    <property type="component" value="Unassembled WGS sequence"/>
</dbReference>
<dbReference type="NCBIfam" id="NF004676">
    <property type="entry name" value="PRK06019.1-2"/>
    <property type="match status" value="1"/>
</dbReference>
<dbReference type="Pfam" id="PF02222">
    <property type="entry name" value="ATP-grasp"/>
    <property type="match status" value="1"/>
</dbReference>
<keyword evidence="1 5" id="KW-0436">Ligase</keyword>
<dbReference type="EMBL" id="SMFQ01000002">
    <property type="protein sequence ID" value="TCJ88984.1"/>
    <property type="molecule type" value="Genomic_DNA"/>
</dbReference>
<comment type="subunit">
    <text evidence="5 6">Homodimer.</text>
</comment>
<feature type="binding site" evidence="5">
    <location>
        <position position="187"/>
    </location>
    <ligand>
        <name>ATP</name>
        <dbReference type="ChEBI" id="CHEBI:30616"/>
    </ligand>
</feature>
<dbReference type="SUPFAM" id="SSF52440">
    <property type="entry name" value="PreATP-grasp domain"/>
    <property type="match status" value="1"/>
</dbReference>
<accession>A0A4R1F8D6</accession>
<keyword evidence="2 5" id="KW-0547">Nucleotide-binding</keyword>
<dbReference type="InterPro" id="IPR005875">
    <property type="entry name" value="PurK"/>
</dbReference>
<comment type="caution">
    <text evidence="8">The sequence shown here is derived from an EMBL/GenBank/DDBJ whole genome shotgun (WGS) entry which is preliminary data.</text>
</comment>
<dbReference type="InterPro" id="IPR003135">
    <property type="entry name" value="ATP-grasp_carboxylate-amine"/>
</dbReference>
<dbReference type="Pfam" id="PF22660">
    <property type="entry name" value="RS_preATP-grasp-like"/>
    <property type="match status" value="1"/>
</dbReference>
<evidence type="ECO:0000313" key="9">
    <source>
        <dbReference type="Proteomes" id="UP000294887"/>
    </source>
</evidence>
<dbReference type="GO" id="GO:0034028">
    <property type="term" value="F:5-(carboxyamino)imidazole ribonucleotide synthase activity"/>
    <property type="evidence" value="ECO:0007669"/>
    <property type="project" value="UniProtKB-UniRule"/>
</dbReference>
<feature type="binding site" evidence="5">
    <location>
        <begin position="149"/>
        <end position="155"/>
    </location>
    <ligand>
        <name>ATP</name>
        <dbReference type="ChEBI" id="CHEBI:30616"/>
    </ligand>
</feature>
<dbReference type="FunFam" id="3.30.1490.20:FF:000015">
    <property type="entry name" value="N5-carboxyaminoimidazole ribonucleotide synthase"/>
    <property type="match status" value="1"/>
</dbReference>
<dbReference type="InterPro" id="IPR054350">
    <property type="entry name" value="PurT/PurK_preATP-grasp"/>
</dbReference>
<evidence type="ECO:0000256" key="3">
    <source>
        <dbReference type="ARBA" id="ARBA00022755"/>
    </source>
</evidence>
<dbReference type="HAMAP" id="MF_01928">
    <property type="entry name" value="PurK"/>
    <property type="match status" value="1"/>
</dbReference>
<dbReference type="Gene3D" id="3.40.50.20">
    <property type="match status" value="1"/>
</dbReference>
<dbReference type="PANTHER" id="PTHR11609:SF5">
    <property type="entry name" value="PHOSPHORIBOSYLAMINOIMIDAZOLE CARBOXYLASE"/>
    <property type="match status" value="1"/>
</dbReference>
<dbReference type="SUPFAM" id="SSF51246">
    <property type="entry name" value="Rudiment single hybrid motif"/>
    <property type="match status" value="1"/>
</dbReference>
<reference evidence="8 9" key="1">
    <citation type="submission" date="2019-03" db="EMBL/GenBank/DDBJ databases">
        <title>Genomic Encyclopedia of Type Strains, Phase IV (KMG-IV): sequencing the most valuable type-strain genomes for metagenomic binning, comparative biology and taxonomic classification.</title>
        <authorList>
            <person name="Goeker M."/>
        </authorList>
    </citation>
    <scope>NUCLEOTIDE SEQUENCE [LARGE SCALE GENOMIC DNA]</scope>
    <source>
        <strain evidence="8 9">DSM 24830</strain>
    </source>
</reference>
<dbReference type="AlphaFoldDB" id="A0A4R1F8D6"/>
<dbReference type="InterPro" id="IPR016185">
    <property type="entry name" value="PreATP-grasp_dom_sf"/>
</dbReference>
<comment type="similarity">
    <text evidence="5 6">Belongs to the PurK/PurT family.</text>
</comment>
<protein>
    <recommendedName>
        <fullName evidence="5 6">N5-carboxyaminoimidazole ribonucleotide synthase</fullName>
        <shortName evidence="5 6">N5-CAIR synthase</shortName>
        <ecNumber evidence="5 6">6.3.4.18</ecNumber>
    </recommendedName>
    <alternativeName>
        <fullName evidence="5 6">5-(carboxyamino)imidazole ribonucleotide synthetase</fullName>
    </alternativeName>
</protein>
<feature type="binding site" evidence="5">
    <location>
        <position position="104"/>
    </location>
    <ligand>
        <name>ATP</name>
        <dbReference type="ChEBI" id="CHEBI:30616"/>
    </ligand>
</feature>
<dbReference type="GO" id="GO:0006189">
    <property type="term" value="P:'de novo' IMP biosynthetic process"/>
    <property type="evidence" value="ECO:0007669"/>
    <property type="project" value="UniProtKB-UniRule"/>
</dbReference>
<proteinExistence type="inferred from homology"/>
<dbReference type="NCBIfam" id="NF004677">
    <property type="entry name" value="PRK06019.1-3"/>
    <property type="match status" value="1"/>
</dbReference>
<dbReference type="NCBIfam" id="NF004675">
    <property type="entry name" value="PRK06019.1-1"/>
    <property type="match status" value="1"/>
</dbReference>
<evidence type="ECO:0000313" key="8">
    <source>
        <dbReference type="EMBL" id="TCJ88984.1"/>
    </source>
</evidence>
<dbReference type="Pfam" id="PF17769">
    <property type="entry name" value="PurK_C"/>
    <property type="match status" value="1"/>
</dbReference>
<name>A0A4R1F8D6_9GAMM</name>
<feature type="domain" description="ATP-grasp" evidence="7">
    <location>
        <begin position="108"/>
        <end position="294"/>
    </location>
</feature>
<dbReference type="GO" id="GO:0004638">
    <property type="term" value="F:phosphoribosylaminoimidazole carboxylase activity"/>
    <property type="evidence" value="ECO:0007669"/>
    <property type="project" value="InterPro"/>
</dbReference>
<dbReference type="PANTHER" id="PTHR11609">
    <property type="entry name" value="PURINE BIOSYNTHESIS PROTEIN 6/7, PUR6/7"/>
    <property type="match status" value="1"/>
</dbReference>
<comment type="function">
    <text evidence="5">Catalyzes the ATP-dependent conversion of 5-aminoimidazole ribonucleotide (AIR) and HCO(3)(-) to N5-carboxyaminoimidazole ribonucleotide (N5-CAIR).</text>
</comment>
<dbReference type="FunFam" id="3.30.470.20:FF:000029">
    <property type="entry name" value="N5-carboxyaminoimidazole ribonucleotide synthase"/>
    <property type="match status" value="1"/>
</dbReference>
<dbReference type="SUPFAM" id="SSF56059">
    <property type="entry name" value="Glutathione synthetase ATP-binding domain-like"/>
    <property type="match status" value="1"/>
</dbReference>